<evidence type="ECO:0000313" key="11">
    <source>
        <dbReference type="EMBL" id="TPG62973.1"/>
    </source>
</evidence>
<dbReference type="InterPro" id="IPR003395">
    <property type="entry name" value="RecF/RecN/SMC_N"/>
</dbReference>
<dbReference type="Gene3D" id="3.40.50.300">
    <property type="entry name" value="P-loop containing nucleotide triphosphate hydrolases"/>
    <property type="match status" value="1"/>
</dbReference>
<evidence type="ECO:0000256" key="7">
    <source>
        <dbReference type="ARBA" id="ARBA00022840"/>
    </source>
</evidence>
<feature type="binding site" evidence="9">
    <location>
        <begin position="30"/>
        <end position="37"/>
    </location>
    <ligand>
        <name>ATP</name>
        <dbReference type="ChEBI" id="CHEBI:30616"/>
    </ligand>
</feature>
<dbReference type="InterPro" id="IPR027417">
    <property type="entry name" value="P-loop_NTPase"/>
</dbReference>
<keyword evidence="8 9" id="KW-0238">DNA-binding</keyword>
<keyword evidence="4 9" id="KW-0963">Cytoplasm</keyword>
<keyword evidence="9" id="KW-0742">SOS response</keyword>
<evidence type="ECO:0000313" key="12">
    <source>
        <dbReference type="Proteomes" id="UP000317646"/>
    </source>
</evidence>
<dbReference type="SUPFAM" id="SSF52540">
    <property type="entry name" value="P-loop containing nucleoside triphosphate hydrolases"/>
    <property type="match status" value="1"/>
</dbReference>
<protein>
    <recommendedName>
        <fullName evidence="3 9">DNA replication and repair protein RecF</fullName>
    </recommendedName>
</protein>
<dbReference type="GO" id="GO:0005524">
    <property type="term" value="F:ATP binding"/>
    <property type="evidence" value="ECO:0007669"/>
    <property type="project" value="UniProtKB-UniRule"/>
</dbReference>
<evidence type="ECO:0000256" key="6">
    <source>
        <dbReference type="ARBA" id="ARBA00022741"/>
    </source>
</evidence>
<dbReference type="HAMAP" id="MF_00365">
    <property type="entry name" value="RecF"/>
    <property type="match status" value="1"/>
</dbReference>
<reference evidence="11 12" key="1">
    <citation type="journal article" date="2019" name="Environ. Microbiol.">
        <title>Species interactions and distinct microbial communities in high Arctic permafrost affected cryosols are associated with the CH4 and CO2 gas fluxes.</title>
        <authorList>
            <person name="Altshuler I."/>
            <person name="Hamel J."/>
            <person name="Turney S."/>
            <person name="Magnuson E."/>
            <person name="Levesque R."/>
            <person name="Greer C."/>
            <person name="Whyte L.G."/>
        </authorList>
    </citation>
    <scope>NUCLEOTIDE SEQUENCE [LARGE SCALE GENOMIC DNA]</scope>
    <source>
        <strain evidence="11 12">S9.2P</strain>
    </source>
</reference>
<dbReference type="RefSeq" id="WP_140468852.1">
    <property type="nucleotide sequence ID" value="NZ_RCYZ01000008.1"/>
</dbReference>
<evidence type="ECO:0000256" key="4">
    <source>
        <dbReference type="ARBA" id="ARBA00022490"/>
    </source>
</evidence>
<sequence>MTLDSLQLLFFKNYEAATLQFSPGLNCFIGDNGSGKTNLLDAIHYLSLTKSALTAVDANSIKQGADFFVVKGKFSTNEGSEGETIQVSLRQGQKKTLTHDKQPYERMADHIGRYPAVLVSPYDTDLIREGSEERRKYFDSLLSQFDHRFLDVLIAYNGLLRQRNALLKQAAERPSAGFDRDYLLAIDDQLVPLGTDLSQQRAAFLERFTPIFQQHYQQLADAREEISLTYKSQLLETGFGELLRQNERRDLVMQRTTTGAHRDDFVFLMDGLPVKSYASQGQQKSYAIALKLAQFEILTTRLAAAGTAAAKPLLLLDDIFDRLDDKRIARLLELVADDTFGQVFLTDTNLARTDQALSNVRGDIRRFQVQGGTAAQL</sequence>
<comment type="similarity">
    <text evidence="2 9">Belongs to the RecF family.</text>
</comment>
<dbReference type="Gene3D" id="1.20.1050.90">
    <property type="entry name" value="RecF/RecN/SMC, N-terminal domain"/>
    <property type="match status" value="1"/>
</dbReference>
<accession>A0A502GPY3</accession>
<dbReference type="Pfam" id="PF02463">
    <property type="entry name" value="SMC_N"/>
    <property type="match status" value="1"/>
</dbReference>
<feature type="domain" description="RecF/RecN/SMC N-terminal" evidence="10">
    <location>
        <begin position="3"/>
        <end position="346"/>
    </location>
</feature>
<dbReference type="OrthoDB" id="9803889at2"/>
<keyword evidence="5 9" id="KW-0235">DNA replication</keyword>
<dbReference type="PANTHER" id="PTHR32182">
    <property type="entry name" value="DNA REPLICATION AND REPAIR PROTEIN RECF"/>
    <property type="match status" value="1"/>
</dbReference>
<dbReference type="InterPro" id="IPR042174">
    <property type="entry name" value="RecF_2"/>
</dbReference>
<keyword evidence="9" id="KW-0234">DNA repair</keyword>
<gene>
    <name evidence="9" type="primary">recF</name>
    <name evidence="11" type="ORF">EAH73_18105</name>
</gene>
<dbReference type="GO" id="GO:0009432">
    <property type="term" value="P:SOS response"/>
    <property type="evidence" value="ECO:0007669"/>
    <property type="project" value="UniProtKB-UniRule"/>
</dbReference>
<dbReference type="PANTHER" id="PTHR32182:SF0">
    <property type="entry name" value="DNA REPLICATION AND REPAIR PROTEIN RECF"/>
    <property type="match status" value="1"/>
</dbReference>
<dbReference type="NCBIfam" id="TIGR00611">
    <property type="entry name" value="recf"/>
    <property type="match status" value="1"/>
</dbReference>
<dbReference type="GO" id="GO:0005737">
    <property type="term" value="C:cytoplasm"/>
    <property type="evidence" value="ECO:0007669"/>
    <property type="project" value="UniProtKB-SubCell"/>
</dbReference>
<evidence type="ECO:0000256" key="5">
    <source>
        <dbReference type="ARBA" id="ARBA00022705"/>
    </source>
</evidence>
<keyword evidence="6 9" id="KW-0547">Nucleotide-binding</keyword>
<dbReference type="GO" id="GO:0006302">
    <property type="term" value="P:double-strand break repair"/>
    <property type="evidence" value="ECO:0007669"/>
    <property type="project" value="TreeGrafter"/>
</dbReference>
<evidence type="ECO:0000256" key="2">
    <source>
        <dbReference type="ARBA" id="ARBA00008016"/>
    </source>
</evidence>
<name>A0A502GPY3_9BACT</name>
<keyword evidence="9" id="KW-0227">DNA damage</keyword>
<comment type="function">
    <text evidence="9">The RecF protein is involved in DNA metabolism; it is required for DNA replication and normal SOS inducibility. RecF binds preferentially to single-stranded, linear DNA. It also seems to bind ATP.</text>
</comment>
<dbReference type="GO" id="GO:0003697">
    <property type="term" value="F:single-stranded DNA binding"/>
    <property type="evidence" value="ECO:0007669"/>
    <property type="project" value="UniProtKB-UniRule"/>
</dbReference>
<evidence type="ECO:0000256" key="1">
    <source>
        <dbReference type="ARBA" id="ARBA00004496"/>
    </source>
</evidence>
<dbReference type="Proteomes" id="UP000317646">
    <property type="component" value="Unassembled WGS sequence"/>
</dbReference>
<dbReference type="EMBL" id="RCYZ01000008">
    <property type="protein sequence ID" value="TPG62973.1"/>
    <property type="molecule type" value="Genomic_DNA"/>
</dbReference>
<keyword evidence="7 9" id="KW-0067">ATP-binding</keyword>
<comment type="subcellular location">
    <subcellularLocation>
        <location evidence="1 9">Cytoplasm</location>
    </subcellularLocation>
</comment>
<evidence type="ECO:0000256" key="3">
    <source>
        <dbReference type="ARBA" id="ARBA00020170"/>
    </source>
</evidence>
<evidence type="ECO:0000259" key="10">
    <source>
        <dbReference type="Pfam" id="PF02463"/>
    </source>
</evidence>
<organism evidence="11 12">
    <name type="scientific">Hymenobacter nivis</name>
    <dbReference type="NCBI Taxonomy" id="1850093"/>
    <lineage>
        <taxon>Bacteria</taxon>
        <taxon>Pseudomonadati</taxon>
        <taxon>Bacteroidota</taxon>
        <taxon>Cytophagia</taxon>
        <taxon>Cytophagales</taxon>
        <taxon>Hymenobacteraceae</taxon>
        <taxon>Hymenobacter</taxon>
    </lineage>
</organism>
<dbReference type="GO" id="GO:0006260">
    <property type="term" value="P:DNA replication"/>
    <property type="evidence" value="ECO:0007669"/>
    <property type="project" value="UniProtKB-UniRule"/>
</dbReference>
<dbReference type="InterPro" id="IPR018078">
    <property type="entry name" value="DNA-binding_RecF_CS"/>
</dbReference>
<comment type="caution">
    <text evidence="11">The sequence shown here is derived from an EMBL/GenBank/DDBJ whole genome shotgun (WGS) entry which is preliminary data.</text>
</comment>
<evidence type="ECO:0000256" key="9">
    <source>
        <dbReference type="HAMAP-Rule" id="MF_00365"/>
    </source>
</evidence>
<dbReference type="InterPro" id="IPR001238">
    <property type="entry name" value="DNA-binding_RecF"/>
</dbReference>
<dbReference type="AlphaFoldDB" id="A0A502GPY3"/>
<dbReference type="PROSITE" id="PS00617">
    <property type="entry name" value="RECF_1"/>
    <property type="match status" value="1"/>
</dbReference>
<evidence type="ECO:0000256" key="8">
    <source>
        <dbReference type="ARBA" id="ARBA00023125"/>
    </source>
</evidence>
<dbReference type="GO" id="GO:0000731">
    <property type="term" value="P:DNA synthesis involved in DNA repair"/>
    <property type="evidence" value="ECO:0007669"/>
    <property type="project" value="TreeGrafter"/>
</dbReference>
<keyword evidence="12" id="KW-1185">Reference proteome</keyword>
<proteinExistence type="inferred from homology"/>